<name>A0A151AMN3_9CLOT</name>
<sequence>MKDDNLDKLIKDTYIEFGDKMDIHSDVEVPDFNIVINKFHRNLKDKRKSPSMSKRMALTASFTIVVFISIFISSLPKVIAFKFNVIKTFEELRGDTKDIKFSTDDNSKNTLDENNKIDNAGDQIEKIVSLDEARKKVPFKLLVPEYLPDGYRISTVKYIKAIGDYYSVEQNYINNKGQEIQISQSTIYEEAKETISISSQLRTEDININDLDIKLITDDKNFKKLLWFNNNIKFEMTVFYNIIDIEVEKIIKSLK</sequence>
<organism evidence="3 4">
    <name type="scientific">Clostridium colicanis DSM 13634</name>
    <dbReference type="NCBI Taxonomy" id="1121305"/>
    <lineage>
        <taxon>Bacteria</taxon>
        <taxon>Bacillati</taxon>
        <taxon>Bacillota</taxon>
        <taxon>Clostridia</taxon>
        <taxon>Eubacteriales</taxon>
        <taxon>Clostridiaceae</taxon>
        <taxon>Clostridium</taxon>
    </lineage>
</organism>
<keyword evidence="4" id="KW-1185">Reference proteome</keyword>
<evidence type="ECO:0000313" key="4">
    <source>
        <dbReference type="Proteomes" id="UP000075374"/>
    </source>
</evidence>
<accession>A0A151AMN3</accession>
<dbReference type="Proteomes" id="UP000075374">
    <property type="component" value="Unassembled WGS sequence"/>
</dbReference>
<gene>
    <name evidence="3" type="ORF">CLCOL_16210</name>
</gene>
<dbReference type="RefSeq" id="WP_061858468.1">
    <property type="nucleotide sequence ID" value="NZ_LTBB01000007.1"/>
</dbReference>
<dbReference type="AlphaFoldDB" id="A0A151AMN3"/>
<evidence type="ECO:0000256" key="1">
    <source>
        <dbReference type="SAM" id="Phobius"/>
    </source>
</evidence>
<reference evidence="3 4" key="1">
    <citation type="submission" date="2016-02" db="EMBL/GenBank/DDBJ databases">
        <title>Genome sequence of Clostridium colicanis DSM 13634.</title>
        <authorList>
            <person name="Poehlein A."/>
            <person name="Daniel R."/>
        </authorList>
    </citation>
    <scope>NUCLEOTIDE SEQUENCE [LARGE SCALE GENOMIC DNA]</scope>
    <source>
        <strain evidence="3 4">DSM 13634</strain>
    </source>
</reference>
<dbReference type="STRING" id="1121305.CLCOL_16210"/>
<dbReference type="EMBL" id="LTBB01000007">
    <property type="protein sequence ID" value="KYH28889.1"/>
    <property type="molecule type" value="Genomic_DNA"/>
</dbReference>
<feature type="domain" description="DUF4367" evidence="2">
    <location>
        <begin position="143"/>
        <end position="254"/>
    </location>
</feature>
<evidence type="ECO:0000313" key="3">
    <source>
        <dbReference type="EMBL" id="KYH28889.1"/>
    </source>
</evidence>
<dbReference type="PATRIC" id="fig|1121305.3.peg.1625"/>
<evidence type="ECO:0000259" key="2">
    <source>
        <dbReference type="Pfam" id="PF14285"/>
    </source>
</evidence>
<keyword evidence="1" id="KW-0812">Transmembrane</keyword>
<protein>
    <recommendedName>
        <fullName evidence="2">DUF4367 domain-containing protein</fullName>
    </recommendedName>
</protein>
<comment type="caution">
    <text evidence="3">The sequence shown here is derived from an EMBL/GenBank/DDBJ whole genome shotgun (WGS) entry which is preliminary data.</text>
</comment>
<dbReference type="InterPro" id="IPR025377">
    <property type="entry name" value="DUF4367"/>
</dbReference>
<feature type="transmembrane region" description="Helical" evidence="1">
    <location>
        <begin position="56"/>
        <end position="75"/>
    </location>
</feature>
<proteinExistence type="predicted"/>
<keyword evidence="1" id="KW-0472">Membrane</keyword>
<keyword evidence="1" id="KW-1133">Transmembrane helix</keyword>
<dbReference type="Pfam" id="PF14285">
    <property type="entry name" value="DUF4367"/>
    <property type="match status" value="1"/>
</dbReference>